<dbReference type="AlphaFoldDB" id="A0AA97M6G8"/>
<feature type="transmembrane region" description="Helical" evidence="2">
    <location>
        <begin position="49"/>
        <end position="74"/>
    </location>
</feature>
<protein>
    <submittedName>
        <fullName evidence="3">Uncharacterized protein</fullName>
    </submittedName>
</protein>
<keyword evidence="2" id="KW-1133">Transmembrane helix</keyword>
<dbReference type="RefSeq" id="WP_068690029.1">
    <property type="nucleotide sequence ID" value="NZ_CP063196.1"/>
</dbReference>
<keyword evidence="2" id="KW-0472">Membrane</keyword>
<evidence type="ECO:0000313" key="3">
    <source>
        <dbReference type="EMBL" id="UOE22238.1"/>
    </source>
</evidence>
<feature type="compositionally biased region" description="Basic and acidic residues" evidence="1">
    <location>
        <begin position="83"/>
        <end position="121"/>
    </location>
</feature>
<evidence type="ECO:0000256" key="2">
    <source>
        <dbReference type="SAM" id="Phobius"/>
    </source>
</evidence>
<sequence>MAITVPVVAPEFKVHRIRIPVPGMPKVNKEEVSTAGRTAADYLPPKDQFAYYAGLGALAAFGVIEWPVAAAIGVGTAIARRPQQTDEHGPPFGGRSEEKTEGKSEVEKTESTESSDREKSQTEAAPEAQAEKAENRKGRGRKS</sequence>
<feature type="region of interest" description="Disordered" evidence="1">
    <location>
        <begin position="79"/>
        <end position="143"/>
    </location>
</feature>
<name>A0AA97M6G8_9ACTN</name>
<dbReference type="Proteomes" id="UP000265719">
    <property type="component" value="Chromosome"/>
</dbReference>
<proteinExistence type="predicted"/>
<dbReference type="EMBL" id="CP063196">
    <property type="protein sequence ID" value="UOE22238.1"/>
    <property type="molecule type" value="Genomic_DNA"/>
</dbReference>
<evidence type="ECO:0000313" key="4">
    <source>
        <dbReference type="Proteomes" id="UP000265719"/>
    </source>
</evidence>
<evidence type="ECO:0000256" key="1">
    <source>
        <dbReference type="SAM" id="MobiDB-lite"/>
    </source>
</evidence>
<gene>
    <name evidence="3" type="ORF">NI17_021375</name>
</gene>
<keyword evidence="2" id="KW-0812">Transmembrane</keyword>
<accession>A0AA97M6G8</accession>
<organism evidence="3 4">
    <name type="scientific">Thermobifida halotolerans</name>
    <dbReference type="NCBI Taxonomy" id="483545"/>
    <lineage>
        <taxon>Bacteria</taxon>
        <taxon>Bacillati</taxon>
        <taxon>Actinomycetota</taxon>
        <taxon>Actinomycetes</taxon>
        <taxon>Streptosporangiales</taxon>
        <taxon>Nocardiopsidaceae</taxon>
        <taxon>Thermobifida</taxon>
    </lineage>
</organism>
<reference evidence="3" key="1">
    <citation type="submission" date="2020-10" db="EMBL/GenBank/DDBJ databases">
        <title>De novo genome project of the cellulose decomposer Thermobifida halotolerans type strain.</title>
        <authorList>
            <person name="Nagy I."/>
            <person name="Horvath B."/>
            <person name="Kukolya J."/>
            <person name="Nagy I."/>
            <person name="Orsini M."/>
        </authorList>
    </citation>
    <scope>NUCLEOTIDE SEQUENCE</scope>
    <source>
        <strain evidence="3">DSM 44931</strain>
    </source>
</reference>
<keyword evidence="4" id="KW-1185">Reference proteome</keyword>
<dbReference type="KEGG" id="thao:NI17_021375"/>